<dbReference type="Proteomes" id="UP000265926">
    <property type="component" value="Unassembled WGS sequence"/>
</dbReference>
<dbReference type="SUPFAM" id="SSF53067">
    <property type="entry name" value="Actin-like ATPase domain"/>
    <property type="match status" value="1"/>
</dbReference>
<dbReference type="Pfam" id="PF00480">
    <property type="entry name" value="ROK"/>
    <property type="match status" value="1"/>
</dbReference>
<dbReference type="InterPro" id="IPR043129">
    <property type="entry name" value="ATPase_NBD"/>
</dbReference>
<dbReference type="PANTHER" id="PTHR18964">
    <property type="entry name" value="ROK (REPRESSOR, ORF, KINASE) FAMILY"/>
    <property type="match status" value="1"/>
</dbReference>
<dbReference type="CDD" id="cd23763">
    <property type="entry name" value="ASKHA_ATPase_ROK"/>
    <property type="match status" value="1"/>
</dbReference>
<dbReference type="Gene3D" id="3.30.420.40">
    <property type="match status" value="2"/>
</dbReference>
<keyword evidence="3" id="KW-1185">Reference proteome</keyword>
<evidence type="ECO:0000313" key="3">
    <source>
        <dbReference type="Proteomes" id="UP000265926"/>
    </source>
</evidence>
<dbReference type="OrthoDB" id="9810372at2"/>
<comment type="caution">
    <text evidence="2">The sequence shown here is derived from an EMBL/GenBank/DDBJ whole genome shotgun (WGS) entry which is preliminary data.</text>
</comment>
<name>A0A399SWT4_9BACT</name>
<reference evidence="2 3" key="1">
    <citation type="submission" date="2018-08" db="EMBL/GenBank/DDBJ databases">
        <title>Pallidiluteibacterium maritimus gen. nov., sp. nov., isolated from coastal sediment.</title>
        <authorList>
            <person name="Zhou L.Y."/>
        </authorList>
    </citation>
    <scope>NUCLEOTIDE SEQUENCE [LARGE SCALE GENOMIC DNA]</scope>
    <source>
        <strain evidence="2 3">XSD2</strain>
    </source>
</reference>
<dbReference type="InterPro" id="IPR000600">
    <property type="entry name" value="ROK"/>
</dbReference>
<evidence type="ECO:0000256" key="1">
    <source>
        <dbReference type="ARBA" id="ARBA00006479"/>
    </source>
</evidence>
<comment type="similarity">
    <text evidence="1">Belongs to the ROK (NagC/XylR) family.</text>
</comment>
<sequence>MKQEYYLGIDIGGTKCAVIAGTENMEILERIQFDTNTNKGPDYAISKLLEIATAVVKQLNDYELISIGISCGGPLDSKTGIVQSPPNLPGWDNIPICGLLKYKFNVPVFLQNDANACALAEWKFGAGKGTDNMIFLTFGTGLGAGLILDGKLYAGTNDLAGEIGHIRLDEDGPEAYGKKGSFEGFCSGAGIARMAQAMVIEKLEKGESVSFCESIETVRNITTKDVAMAAAEGDETAIAAFEKSAKYLGIGLSILIDVLNPQRIVIGSVYARNPHLFDAVCNSVIEKEALEPAWKVCEIVPAELGDKVGDFASLSVAIDGISRTN</sequence>
<evidence type="ECO:0000313" key="2">
    <source>
        <dbReference type="EMBL" id="RIJ46477.1"/>
    </source>
</evidence>
<protein>
    <submittedName>
        <fullName evidence="2">ROK family protein</fullName>
    </submittedName>
</protein>
<accession>A0A399SWT4</accession>
<dbReference type="RefSeq" id="WP_119439541.1">
    <property type="nucleotide sequence ID" value="NZ_QWGR01000014.1"/>
</dbReference>
<dbReference type="AlphaFoldDB" id="A0A399SWT4"/>
<proteinExistence type="inferred from homology"/>
<dbReference type="PANTHER" id="PTHR18964:SF149">
    <property type="entry name" value="BIFUNCTIONAL UDP-N-ACETYLGLUCOSAMINE 2-EPIMERASE_N-ACETYLMANNOSAMINE KINASE"/>
    <property type="match status" value="1"/>
</dbReference>
<dbReference type="EMBL" id="QWGR01000014">
    <property type="protein sequence ID" value="RIJ46477.1"/>
    <property type="molecule type" value="Genomic_DNA"/>
</dbReference>
<gene>
    <name evidence="2" type="ORF">D1614_18890</name>
</gene>
<organism evidence="2 3">
    <name type="scientific">Maribellus luteus</name>
    <dbReference type="NCBI Taxonomy" id="2305463"/>
    <lineage>
        <taxon>Bacteria</taxon>
        <taxon>Pseudomonadati</taxon>
        <taxon>Bacteroidota</taxon>
        <taxon>Bacteroidia</taxon>
        <taxon>Marinilabiliales</taxon>
        <taxon>Prolixibacteraceae</taxon>
        <taxon>Maribellus</taxon>
    </lineage>
</organism>